<sequence>MQTNYRLGRASYAIITAIAALVAATGGDEGYGWPFILGHFLVAWIVIAAFAHLGKILYRRP</sequence>
<protein>
    <submittedName>
        <fullName evidence="2">Uncharacterized protein</fullName>
    </submittedName>
</protein>
<reference evidence="2 3" key="1">
    <citation type="submission" date="2014-02" db="EMBL/GenBank/DDBJ databases">
        <title>Whole genome sequence of Sphingobium chlorophenolicum NBRC 16172.</title>
        <authorList>
            <person name="Gan H.M."/>
            <person name="Gan H.Y."/>
            <person name="Chew T.H."/>
            <person name="Savka M.A."/>
        </authorList>
    </citation>
    <scope>NUCLEOTIDE SEQUENCE [LARGE SCALE GENOMIC DNA]</scope>
    <source>
        <strain evidence="2 3">NBRC 16172</strain>
    </source>
</reference>
<keyword evidence="1" id="KW-0472">Membrane</keyword>
<evidence type="ECO:0000313" key="2">
    <source>
        <dbReference type="EMBL" id="KEQ52147.1"/>
    </source>
</evidence>
<keyword evidence="1" id="KW-0812">Transmembrane</keyword>
<organism evidence="2 3">
    <name type="scientific">Sphingobium chlorophenolicum</name>
    <dbReference type="NCBI Taxonomy" id="46429"/>
    <lineage>
        <taxon>Bacteria</taxon>
        <taxon>Pseudomonadati</taxon>
        <taxon>Pseudomonadota</taxon>
        <taxon>Alphaproteobacteria</taxon>
        <taxon>Sphingomonadales</taxon>
        <taxon>Sphingomonadaceae</taxon>
        <taxon>Sphingobium</taxon>
    </lineage>
</organism>
<evidence type="ECO:0000256" key="1">
    <source>
        <dbReference type="SAM" id="Phobius"/>
    </source>
</evidence>
<gene>
    <name evidence="2" type="ORF">BV95_03564</name>
</gene>
<evidence type="ECO:0000313" key="3">
    <source>
        <dbReference type="Proteomes" id="UP000028411"/>
    </source>
</evidence>
<feature type="transmembrane region" description="Helical" evidence="1">
    <location>
        <begin position="31"/>
        <end position="53"/>
    </location>
</feature>
<dbReference type="EMBL" id="JFHR01000050">
    <property type="protein sequence ID" value="KEQ52147.1"/>
    <property type="molecule type" value="Genomic_DNA"/>
</dbReference>
<dbReference type="AlphaFoldDB" id="A0A081RAC4"/>
<feature type="transmembrane region" description="Helical" evidence="1">
    <location>
        <begin position="7"/>
        <end position="25"/>
    </location>
</feature>
<accession>A0A081RAC4</accession>
<dbReference type="Proteomes" id="UP000028411">
    <property type="component" value="Unassembled WGS sequence"/>
</dbReference>
<name>A0A081RAC4_SPHCR</name>
<keyword evidence="1" id="KW-1133">Transmembrane helix</keyword>
<proteinExistence type="predicted"/>
<dbReference type="RefSeq" id="WP_037455007.1">
    <property type="nucleotide sequence ID" value="NZ_JFHR01000050.1"/>
</dbReference>
<dbReference type="PATRIC" id="fig|46429.4.peg.3554"/>
<comment type="caution">
    <text evidence="2">The sequence shown here is derived from an EMBL/GenBank/DDBJ whole genome shotgun (WGS) entry which is preliminary data.</text>
</comment>